<keyword evidence="2" id="KW-0472">Membrane</keyword>
<keyword evidence="3" id="KW-0732">Signal</keyword>
<evidence type="ECO:0000313" key="5">
    <source>
        <dbReference type="EMBL" id="CAL1601605.1"/>
    </source>
</evidence>
<keyword evidence="2" id="KW-1133">Transmembrane helix</keyword>
<dbReference type="SUPFAM" id="SSF48726">
    <property type="entry name" value="Immunoglobulin"/>
    <property type="match status" value="1"/>
</dbReference>
<dbReference type="InterPro" id="IPR041066">
    <property type="entry name" value="C19orf38_Ig"/>
</dbReference>
<reference evidence="5 6" key="1">
    <citation type="submission" date="2024-04" db="EMBL/GenBank/DDBJ databases">
        <authorList>
            <person name="Waldvogel A.-M."/>
            <person name="Schoenle A."/>
        </authorList>
    </citation>
    <scope>NUCLEOTIDE SEQUENCE [LARGE SCALE GENOMIC DNA]</scope>
</reference>
<name>A0AAV2LMX2_KNICA</name>
<gene>
    <name evidence="5" type="ORF">KC01_LOCUS29534</name>
</gene>
<sequence length="453" mass="49653">MHRDRFGSIETKLWILHFFSSLWVPHSASTTSPLIPTLQLHSRSTASAVLVCRTAAGHKGFQFVLYRVREKVESRDVPLGAEEVLFTVRLSDHSQHELYCCLYKTVEGYSTFSPYLQLDMQQDAGPIRPLQPSPDPPVLSVEPFNGLVKRGAMLSFRCSLPPPLPQYQANPYNSPLSFLLLRGAAVDSKGLTSVAPQAQSSFSSSPEPQPGVFSVGPVTGAEQGRYTCLYQVNRGGELQNSTVSNMVQVTVTDLLPTPSLVFQQQSGVWYLLCRGSSAYPGAAFSLYLLDQAHPVGFHQADMTQNQALFSVPVQDAPVALYQCDYSVLLGTQWSKSERSLPLSVSQGNSSTPTAGSSAIDWPLVLGSLSAVVLFVCSITLVSVLIQRKVKTAAESKKKRVEAQFWTDVHGKDHVVDLTLPRSSLASQEWTESASRSQLWNPLSTFTTPIVPNY</sequence>
<feature type="signal peptide" evidence="3">
    <location>
        <begin position="1"/>
        <end position="30"/>
    </location>
</feature>
<protein>
    <recommendedName>
        <fullName evidence="4">C19orf38 Ig domain-containing protein</fullName>
    </recommendedName>
</protein>
<dbReference type="InterPro" id="IPR050412">
    <property type="entry name" value="Ig-like_Receptors_ImmuneReg"/>
</dbReference>
<evidence type="ECO:0000313" key="6">
    <source>
        <dbReference type="Proteomes" id="UP001497482"/>
    </source>
</evidence>
<dbReference type="InterPro" id="IPR013783">
    <property type="entry name" value="Ig-like_fold"/>
</dbReference>
<dbReference type="Gene3D" id="2.60.40.10">
    <property type="entry name" value="Immunoglobulins"/>
    <property type="match status" value="1"/>
</dbReference>
<feature type="domain" description="C19orf38 Ig" evidence="4">
    <location>
        <begin position="268"/>
        <end position="344"/>
    </location>
</feature>
<keyword evidence="6" id="KW-1185">Reference proteome</keyword>
<evidence type="ECO:0000259" key="4">
    <source>
        <dbReference type="Pfam" id="PF17737"/>
    </source>
</evidence>
<evidence type="ECO:0000256" key="3">
    <source>
        <dbReference type="SAM" id="SignalP"/>
    </source>
</evidence>
<dbReference type="Proteomes" id="UP001497482">
    <property type="component" value="Chromosome 3"/>
</dbReference>
<dbReference type="GO" id="GO:0002764">
    <property type="term" value="P:immune response-regulating signaling pathway"/>
    <property type="evidence" value="ECO:0007669"/>
    <property type="project" value="TreeGrafter"/>
</dbReference>
<proteinExistence type="predicted"/>
<dbReference type="InterPro" id="IPR036179">
    <property type="entry name" value="Ig-like_dom_sf"/>
</dbReference>
<keyword evidence="2" id="KW-0812">Transmembrane</keyword>
<evidence type="ECO:0000256" key="1">
    <source>
        <dbReference type="ARBA" id="ARBA00023157"/>
    </source>
</evidence>
<accession>A0AAV2LMX2</accession>
<keyword evidence="1" id="KW-1015">Disulfide bond</keyword>
<organism evidence="5 6">
    <name type="scientific">Knipowitschia caucasica</name>
    <name type="common">Caucasian dwarf goby</name>
    <name type="synonym">Pomatoschistus caucasicus</name>
    <dbReference type="NCBI Taxonomy" id="637954"/>
    <lineage>
        <taxon>Eukaryota</taxon>
        <taxon>Metazoa</taxon>
        <taxon>Chordata</taxon>
        <taxon>Craniata</taxon>
        <taxon>Vertebrata</taxon>
        <taxon>Euteleostomi</taxon>
        <taxon>Actinopterygii</taxon>
        <taxon>Neopterygii</taxon>
        <taxon>Teleostei</taxon>
        <taxon>Neoteleostei</taxon>
        <taxon>Acanthomorphata</taxon>
        <taxon>Gobiaria</taxon>
        <taxon>Gobiiformes</taxon>
        <taxon>Gobioidei</taxon>
        <taxon>Gobiidae</taxon>
        <taxon>Gobiinae</taxon>
        <taxon>Knipowitschia</taxon>
    </lineage>
</organism>
<dbReference type="EMBL" id="OZ035825">
    <property type="protein sequence ID" value="CAL1601605.1"/>
    <property type="molecule type" value="Genomic_DNA"/>
</dbReference>
<dbReference type="AlphaFoldDB" id="A0AAV2LMX2"/>
<evidence type="ECO:0000256" key="2">
    <source>
        <dbReference type="SAM" id="Phobius"/>
    </source>
</evidence>
<feature type="transmembrane region" description="Helical" evidence="2">
    <location>
        <begin position="361"/>
        <end position="385"/>
    </location>
</feature>
<dbReference type="Pfam" id="PF17737">
    <property type="entry name" value="Ig_C19orf38"/>
    <property type="match status" value="1"/>
</dbReference>
<dbReference type="PANTHER" id="PTHR11738:SF186">
    <property type="entry name" value="OSTEOCLAST-ASSOCIATED IMMUNOGLOBULIN-LIKE RECEPTOR"/>
    <property type="match status" value="1"/>
</dbReference>
<feature type="chain" id="PRO_5043696483" description="C19orf38 Ig domain-containing protein" evidence="3">
    <location>
        <begin position="31"/>
        <end position="453"/>
    </location>
</feature>
<dbReference type="PANTHER" id="PTHR11738">
    <property type="entry name" value="MHC CLASS I NK CELL RECEPTOR"/>
    <property type="match status" value="1"/>
</dbReference>